<reference evidence="3 4" key="1">
    <citation type="submission" date="2018-08" db="EMBL/GenBank/DDBJ databases">
        <title>Diversity &amp; Physiological Properties of Lignin-Decomposing Actinobacteria from Soil.</title>
        <authorList>
            <person name="Roh S.G."/>
            <person name="Kim S.B."/>
        </authorList>
    </citation>
    <scope>NUCLEOTIDE SEQUENCE [LARGE SCALE GENOMIC DNA]</scope>
    <source>
        <strain evidence="3 4">MMS17-GH009</strain>
    </source>
</reference>
<keyword evidence="2" id="KW-0472">Membrane</keyword>
<comment type="caution">
    <text evidence="3">The sequence shown here is derived from an EMBL/GenBank/DDBJ whole genome shotgun (WGS) entry which is preliminary data.</text>
</comment>
<gene>
    <name evidence="3" type="ORF">DR950_39590</name>
</gene>
<keyword evidence="2" id="KW-1133">Transmembrane helix</keyword>
<dbReference type="AlphaFoldDB" id="A0A372ZIY2"/>
<evidence type="ECO:0000313" key="4">
    <source>
        <dbReference type="Proteomes" id="UP000263377"/>
    </source>
</evidence>
<evidence type="ECO:0000256" key="2">
    <source>
        <dbReference type="SAM" id="Phobius"/>
    </source>
</evidence>
<accession>A0A372ZIY2</accession>
<dbReference type="Pfam" id="PF14494">
    <property type="entry name" value="DUF4436"/>
    <property type="match status" value="1"/>
</dbReference>
<feature type="transmembrane region" description="Helical" evidence="2">
    <location>
        <begin position="316"/>
        <end position="338"/>
    </location>
</feature>
<feature type="region of interest" description="Disordered" evidence="1">
    <location>
        <begin position="1"/>
        <end position="97"/>
    </location>
</feature>
<name>A0A372ZIY2_9ACTN</name>
<keyword evidence="4" id="KW-1185">Reference proteome</keyword>
<dbReference type="InterPro" id="IPR027948">
    <property type="entry name" value="DUF4436"/>
</dbReference>
<dbReference type="Proteomes" id="UP000263377">
    <property type="component" value="Unassembled WGS sequence"/>
</dbReference>
<feature type="transmembrane region" description="Helical" evidence="2">
    <location>
        <begin position="286"/>
        <end position="309"/>
    </location>
</feature>
<feature type="compositionally biased region" description="Basic residues" evidence="1">
    <location>
        <begin position="33"/>
        <end position="46"/>
    </location>
</feature>
<dbReference type="EMBL" id="QVIG01000003">
    <property type="protein sequence ID" value="RGD55472.1"/>
    <property type="molecule type" value="Genomic_DNA"/>
</dbReference>
<feature type="transmembrane region" description="Helical" evidence="2">
    <location>
        <begin position="105"/>
        <end position="126"/>
    </location>
</feature>
<evidence type="ECO:0000313" key="3">
    <source>
        <dbReference type="EMBL" id="RGD55472.1"/>
    </source>
</evidence>
<proteinExistence type="predicted"/>
<keyword evidence="2" id="KW-0812">Transmembrane</keyword>
<protein>
    <submittedName>
        <fullName evidence="3">DUF4436 domain-containing protein</fullName>
    </submittedName>
</protein>
<organism evidence="3 4">
    <name type="scientific">Kitasatospora xanthocidica</name>
    <dbReference type="NCBI Taxonomy" id="83382"/>
    <lineage>
        <taxon>Bacteria</taxon>
        <taxon>Bacillati</taxon>
        <taxon>Actinomycetota</taxon>
        <taxon>Actinomycetes</taxon>
        <taxon>Kitasatosporales</taxon>
        <taxon>Streptomycetaceae</taxon>
        <taxon>Kitasatospora</taxon>
    </lineage>
</organism>
<sequence length="389" mass="42105">MRPHRPRPGLPAARLHPAAAGVRPPARLGSRPDRRRAPRLVRRLRPGRWWDLPGRSDRATPAGDAGRQRPCRPGATAAGRTTVQVTTDDTSATDRAAHRSPRRRWRFAAVLAVVVTLCGSGIGLYLNERDTREQTRELAVPSTPDWIELDVTAQDVDPTAQQLTLYVTPVPHGRFAAGPDSQTFARPVEITVTGTPRVTIRAAEGEAAASQLVQVGTYDGTKTDYPFDRYRAEAGFTATSGGAAVPVGLVLTDTDPFFVLRPQATTASSGAVTLDARITRSRSTFILSWFMIAAMWAIALAVLGAAEVLYRKREGLVWPSLGWMAASLFALIGMRNAAPGAPPIGSLIDYVAFFWAEGLIAASLACTAWSGIRTEHRLRREREAVTEAA</sequence>
<evidence type="ECO:0000256" key="1">
    <source>
        <dbReference type="SAM" id="MobiDB-lite"/>
    </source>
</evidence>
<feature type="transmembrane region" description="Helical" evidence="2">
    <location>
        <begin position="350"/>
        <end position="372"/>
    </location>
</feature>